<dbReference type="Proteomes" id="UP000199452">
    <property type="component" value="Unassembled WGS sequence"/>
</dbReference>
<protein>
    <submittedName>
        <fullName evidence="1">Uncharacterized protein</fullName>
    </submittedName>
</protein>
<dbReference type="Gene3D" id="3.30.450.20">
    <property type="entry name" value="PAS domain"/>
    <property type="match status" value="1"/>
</dbReference>
<gene>
    <name evidence="1" type="ORF">SAMN05216323_101347</name>
</gene>
<evidence type="ECO:0000313" key="2">
    <source>
        <dbReference type="Proteomes" id="UP000199452"/>
    </source>
</evidence>
<dbReference type="AlphaFoldDB" id="A0A1G6HVF9"/>
<name>A0A1G6HVF9_9BACT</name>
<keyword evidence="2" id="KW-1185">Reference proteome</keyword>
<proteinExistence type="predicted"/>
<reference evidence="1 2" key="1">
    <citation type="submission" date="2016-09" db="EMBL/GenBank/DDBJ databases">
        <authorList>
            <person name="Capua I."/>
            <person name="De Benedictis P."/>
            <person name="Joannis T."/>
            <person name="Lombin L.H."/>
            <person name="Cattoli G."/>
        </authorList>
    </citation>
    <scope>NUCLEOTIDE SEQUENCE [LARGE SCALE GENOMIC DNA]</scope>
    <source>
        <strain evidence="1 2">A7P-90m</strain>
    </source>
</reference>
<evidence type="ECO:0000313" key="1">
    <source>
        <dbReference type="EMBL" id="SDB98297.1"/>
    </source>
</evidence>
<dbReference type="EMBL" id="FMYP01000013">
    <property type="protein sequence ID" value="SDB98297.1"/>
    <property type="molecule type" value="Genomic_DNA"/>
</dbReference>
<dbReference type="RefSeq" id="WP_092436613.1">
    <property type="nucleotide sequence ID" value="NZ_FMYP01000013.1"/>
</dbReference>
<organism evidence="1 2">
    <name type="scientific">Williamwhitmania taraxaci</name>
    <dbReference type="NCBI Taxonomy" id="1640674"/>
    <lineage>
        <taxon>Bacteria</taxon>
        <taxon>Pseudomonadati</taxon>
        <taxon>Bacteroidota</taxon>
        <taxon>Bacteroidia</taxon>
        <taxon>Bacteroidales</taxon>
        <taxon>Williamwhitmaniaceae</taxon>
        <taxon>Williamwhitmania</taxon>
    </lineage>
</organism>
<sequence length="113" mass="12628">MNNFDWANELNVAVTVCDLNGIVLYMNEKSAKTFSKDGGKNLIGKSLMGCHSEKSKAKISELMGDASTNAYTIEKNGIKKMIYQTPWFVAGKIEGLVEFSMEIPLEMAHFKRE</sequence>
<accession>A0A1G6HVF9</accession>
<dbReference type="STRING" id="1640674.SAMN05216323_101347"/>
<dbReference type="OrthoDB" id="1012192at2"/>